<dbReference type="Proteomes" id="UP001595885">
    <property type="component" value="Unassembled WGS sequence"/>
</dbReference>
<evidence type="ECO:0000256" key="1">
    <source>
        <dbReference type="SAM" id="Phobius"/>
    </source>
</evidence>
<name>A0ABV9P4E0_9FLAO</name>
<gene>
    <name evidence="2" type="ORF">ACFO3U_07050</name>
</gene>
<protein>
    <recommendedName>
        <fullName evidence="4">DUF3592 domain-containing protein</fullName>
    </recommendedName>
</protein>
<organism evidence="2 3">
    <name type="scientific">Flavobacterium ponti</name>
    <dbReference type="NCBI Taxonomy" id="665133"/>
    <lineage>
        <taxon>Bacteria</taxon>
        <taxon>Pseudomonadati</taxon>
        <taxon>Bacteroidota</taxon>
        <taxon>Flavobacteriia</taxon>
        <taxon>Flavobacteriales</taxon>
        <taxon>Flavobacteriaceae</taxon>
        <taxon>Flavobacterium</taxon>
    </lineage>
</organism>
<evidence type="ECO:0000313" key="2">
    <source>
        <dbReference type="EMBL" id="MFC4739750.1"/>
    </source>
</evidence>
<keyword evidence="1" id="KW-0812">Transmembrane</keyword>
<dbReference type="RefSeq" id="WP_379739772.1">
    <property type="nucleotide sequence ID" value="NZ_JBHSGW010000004.1"/>
</dbReference>
<keyword evidence="1" id="KW-0472">Membrane</keyword>
<dbReference type="EMBL" id="JBHSGW010000004">
    <property type="protein sequence ID" value="MFC4739750.1"/>
    <property type="molecule type" value="Genomic_DNA"/>
</dbReference>
<evidence type="ECO:0008006" key="4">
    <source>
        <dbReference type="Google" id="ProtNLM"/>
    </source>
</evidence>
<reference evidence="3" key="1">
    <citation type="journal article" date="2019" name="Int. J. Syst. Evol. Microbiol.">
        <title>The Global Catalogue of Microorganisms (GCM) 10K type strain sequencing project: providing services to taxonomists for standard genome sequencing and annotation.</title>
        <authorList>
            <consortium name="The Broad Institute Genomics Platform"/>
            <consortium name="The Broad Institute Genome Sequencing Center for Infectious Disease"/>
            <person name="Wu L."/>
            <person name="Ma J."/>
        </authorList>
    </citation>
    <scope>NUCLEOTIDE SEQUENCE [LARGE SCALE GENOMIC DNA]</scope>
    <source>
        <strain evidence="3">CCUG 50349</strain>
    </source>
</reference>
<evidence type="ECO:0000313" key="3">
    <source>
        <dbReference type="Proteomes" id="UP001595885"/>
    </source>
</evidence>
<accession>A0ABV9P4E0</accession>
<keyword evidence="1" id="KW-1133">Transmembrane helix</keyword>
<comment type="caution">
    <text evidence="2">The sequence shown here is derived from an EMBL/GenBank/DDBJ whole genome shotgun (WGS) entry which is preliminary data.</text>
</comment>
<proteinExistence type="predicted"/>
<feature type="transmembrane region" description="Helical" evidence="1">
    <location>
        <begin position="113"/>
        <end position="131"/>
    </location>
</feature>
<sequence length="133" mass="15994">MKYYFKQQFVLSLFFFSILLLLTYKKYKYEKVSSNENLVEAILIDKNCDYKLGLKTSNKNMSSISVKYSDSIYNLDLDYKFCDSLKIYQKMKLYIDKENDELYLKNNTNFNSLIYFLIILIILTLIPYKLLKK</sequence>
<keyword evidence="3" id="KW-1185">Reference proteome</keyword>